<protein>
    <submittedName>
        <fullName evidence="2">Uncharacterized protein</fullName>
    </submittedName>
</protein>
<evidence type="ECO:0000313" key="2">
    <source>
        <dbReference type="EMBL" id="WTT17450.1"/>
    </source>
</evidence>
<gene>
    <name evidence="2" type="ORF">OHA22_18835</name>
</gene>
<sequence>MAETQSNAPSCANTGAPNALNTPTYGVIHVRTRLTADFTVISNALAQRRGSAVTIGVAAYILSVPDGARVSITALCAHFDEGEILISRALRELEAAGYLERRRVRGPNGKVRTQTFFYDVPRAAGERPLPPPPQSAPAGSSGSTPPEAPAAEAEAATEAAAAPPPLDLDEADPQAVVILASLRIVDRRLILSRSEVAELAPAVAEWLAQGLRPEEITGALTTGLPTHFRSRPARVLAFRLREAPLPAPQSALPPVTPLPPLTLPWQTCDGCERAFRAAEPCLCRGCEPAAAC</sequence>
<dbReference type="EMBL" id="CP108222">
    <property type="protein sequence ID" value="WTT17450.1"/>
    <property type="molecule type" value="Genomic_DNA"/>
</dbReference>
<organism evidence="2">
    <name type="scientific">Streptomyces sp. NBC_00093</name>
    <dbReference type="NCBI Taxonomy" id="2975649"/>
    <lineage>
        <taxon>Bacteria</taxon>
        <taxon>Bacillati</taxon>
        <taxon>Actinomycetota</taxon>
        <taxon>Actinomycetes</taxon>
        <taxon>Kitasatosporales</taxon>
        <taxon>Streptomycetaceae</taxon>
        <taxon>Streptomyces</taxon>
    </lineage>
</organism>
<name>A0AAU2A1M0_9ACTN</name>
<feature type="region of interest" description="Disordered" evidence="1">
    <location>
        <begin position="123"/>
        <end position="168"/>
    </location>
</feature>
<proteinExistence type="predicted"/>
<reference evidence="2" key="1">
    <citation type="submission" date="2022-10" db="EMBL/GenBank/DDBJ databases">
        <title>The complete genomes of actinobacterial strains from the NBC collection.</title>
        <authorList>
            <person name="Joergensen T.S."/>
            <person name="Alvarez Arevalo M."/>
            <person name="Sterndorff E.B."/>
            <person name="Faurdal D."/>
            <person name="Vuksanovic O."/>
            <person name="Mourched A.-S."/>
            <person name="Charusanti P."/>
            <person name="Shaw S."/>
            <person name="Blin K."/>
            <person name="Weber T."/>
        </authorList>
    </citation>
    <scope>NUCLEOTIDE SEQUENCE</scope>
    <source>
        <strain evidence="2">NBC_00093</strain>
    </source>
</reference>
<feature type="compositionally biased region" description="Low complexity" evidence="1">
    <location>
        <begin position="136"/>
        <end position="161"/>
    </location>
</feature>
<accession>A0AAU2A1M0</accession>
<evidence type="ECO:0000256" key="1">
    <source>
        <dbReference type="SAM" id="MobiDB-lite"/>
    </source>
</evidence>
<dbReference type="AlphaFoldDB" id="A0AAU2A1M0"/>